<keyword evidence="1" id="KW-0206">Cytoskeleton</keyword>
<keyword evidence="1" id="KW-0243">Dynein</keyword>
<accession>A0A0L0DV83</accession>
<comment type="subcellular location">
    <subcellularLocation>
        <location evidence="1">Cytoplasm</location>
        <location evidence="1">Cytoskeleton</location>
    </subcellularLocation>
</comment>
<dbReference type="SMART" id="SM01375">
    <property type="entry name" value="Dynein_light"/>
    <property type="match status" value="1"/>
</dbReference>
<keyword evidence="1" id="KW-0493">Microtubule</keyword>
<comment type="similarity">
    <text evidence="1">Belongs to the dynein light chain family.</text>
</comment>
<dbReference type="PANTHER" id="PTHR11886:SF35">
    <property type="entry name" value="DYNEIN LIGHT CHAIN"/>
    <property type="match status" value="1"/>
</dbReference>
<dbReference type="InterPro" id="IPR001372">
    <property type="entry name" value="Dynein_light_chain_typ-1/2"/>
</dbReference>
<dbReference type="GO" id="GO:0007017">
    <property type="term" value="P:microtubule-based process"/>
    <property type="evidence" value="ECO:0007669"/>
    <property type="project" value="InterPro"/>
</dbReference>
<dbReference type="GO" id="GO:0005874">
    <property type="term" value="C:microtubule"/>
    <property type="evidence" value="ECO:0007669"/>
    <property type="project" value="UniProtKB-KW"/>
</dbReference>
<keyword evidence="1" id="KW-0963">Cytoplasm</keyword>
<dbReference type="Gene3D" id="3.30.740.10">
    <property type="entry name" value="Protein Inhibitor Of Neuronal Nitric Oxide Synthase"/>
    <property type="match status" value="1"/>
</dbReference>
<evidence type="ECO:0000256" key="1">
    <source>
        <dbReference type="RuleBase" id="RU365010"/>
    </source>
</evidence>
<dbReference type="GO" id="GO:0005868">
    <property type="term" value="C:cytoplasmic dynein complex"/>
    <property type="evidence" value="ECO:0007669"/>
    <property type="project" value="TreeGrafter"/>
</dbReference>
<name>A0A0L0DV83_THETB</name>
<reference evidence="2 3" key="1">
    <citation type="submission" date="2010-05" db="EMBL/GenBank/DDBJ databases">
        <title>The Genome Sequence of Thecamonas trahens ATCC 50062.</title>
        <authorList>
            <consortium name="The Broad Institute Genome Sequencing Platform"/>
            <person name="Russ C."/>
            <person name="Cuomo C."/>
            <person name="Shea T."/>
            <person name="Young S.K."/>
            <person name="Zeng Q."/>
            <person name="Koehrsen M."/>
            <person name="Haas B."/>
            <person name="Borodovsky M."/>
            <person name="Guigo R."/>
            <person name="Alvarado L."/>
            <person name="Berlin A."/>
            <person name="Bochicchio J."/>
            <person name="Borenstein D."/>
            <person name="Chapman S."/>
            <person name="Chen Z."/>
            <person name="Freedman E."/>
            <person name="Gellesch M."/>
            <person name="Goldberg J."/>
            <person name="Griggs A."/>
            <person name="Gujja S."/>
            <person name="Heilman E."/>
            <person name="Heiman D."/>
            <person name="Hepburn T."/>
            <person name="Howarth C."/>
            <person name="Jen D."/>
            <person name="Larson L."/>
            <person name="Mehta T."/>
            <person name="Park D."/>
            <person name="Pearson M."/>
            <person name="Roberts A."/>
            <person name="Saif S."/>
            <person name="Shenoy N."/>
            <person name="Sisk P."/>
            <person name="Stolte C."/>
            <person name="Sykes S."/>
            <person name="Thomson T."/>
            <person name="Walk T."/>
            <person name="White J."/>
            <person name="Yandava C."/>
            <person name="Burger G."/>
            <person name="Gray M.W."/>
            <person name="Holland P.W.H."/>
            <person name="King N."/>
            <person name="Lang F.B.F."/>
            <person name="Roger A.J."/>
            <person name="Ruiz-Trillo I."/>
            <person name="Lander E."/>
            <person name="Nusbaum C."/>
        </authorList>
    </citation>
    <scope>NUCLEOTIDE SEQUENCE [LARGE SCALE GENOMIC DNA]</scope>
    <source>
        <strain evidence="2 3">ATCC 50062</strain>
    </source>
</reference>
<keyword evidence="1" id="KW-0505">Motor protein</keyword>
<keyword evidence="3" id="KW-1185">Reference proteome</keyword>
<dbReference type="RefSeq" id="XP_013752989.1">
    <property type="nucleotide sequence ID" value="XM_013897535.1"/>
</dbReference>
<dbReference type="eggNOG" id="KOG3430">
    <property type="taxonomic scope" value="Eukaryota"/>
</dbReference>
<dbReference type="Proteomes" id="UP000054408">
    <property type="component" value="Unassembled WGS sequence"/>
</dbReference>
<dbReference type="GO" id="GO:0045505">
    <property type="term" value="F:dynein intermediate chain binding"/>
    <property type="evidence" value="ECO:0007669"/>
    <property type="project" value="TreeGrafter"/>
</dbReference>
<sequence length="103" mass="11271">MEGKSKSSKSSLKVEELSFDMPEAQRAEVGGIIKDAYRKHTPYGQASGQRDMAKLIKETLDDKYGGAWHVIVGSNFGSFVTHEMGSLLFASIGATNVFIYQHG</sequence>
<dbReference type="OrthoDB" id="10033309at2759"/>
<dbReference type="Pfam" id="PF01221">
    <property type="entry name" value="Dynein_light"/>
    <property type="match status" value="1"/>
</dbReference>
<dbReference type="InterPro" id="IPR037177">
    <property type="entry name" value="DLC_sf"/>
</dbReference>
<dbReference type="STRING" id="461836.A0A0L0DV83"/>
<gene>
    <name evidence="2" type="ORF">AMSG_11118</name>
</gene>
<dbReference type="PANTHER" id="PTHR11886">
    <property type="entry name" value="DYNEIN LIGHT CHAIN"/>
    <property type="match status" value="1"/>
</dbReference>
<evidence type="ECO:0000313" key="2">
    <source>
        <dbReference type="EMBL" id="KNC55453.1"/>
    </source>
</evidence>
<organism evidence="2 3">
    <name type="scientific">Thecamonas trahens ATCC 50062</name>
    <dbReference type="NCBI Taxonomy" id="461836"/>
    <lineage>
        <taxon>Eukaryota</taxon>
        <taxon>Apusozoa</taxon>
        <taxon>Apusomonadida</taxon>
        <taxon>Apusomonadidae</taxon>
        <taxon>Thecamonas</taxon>
    </lineage>
</organism>
<dbReference type="AlphaFoldDB" id="A0A0L0DV83"/>
<protein>
    <recommendedName>
        <fullName evidence="1">Dynein light chain</fullName>
    </recommendedName>
</protein>
<dbReference type="SUPFAM" id="SSF54648">
    <property type="entry name" value="DLC"/>
    <property type="match status" value="1"/>
</dbReference>
<evidence type="ECO:0000313" key="3">
    <source>
        <dbReference type="Proteomes" id="UP000054408"/>
    </source>
</evidence>
<proteinExistence type="inferred from homology"/>
<dbReference type="GeneID" id="25569177"/>
<dbReference type="EMBL" id="GL349501">
    <property type="protein sequence ID" value="KNC55453.1"/>
    <property type="molecule type" value="Genomic_DNA"/>
</dbReference>
<dbReference type="CDD" id="cd21450">
    <property type="entry name" value="DLC-like_DYNLL1-like"/>
    <property type="match status" value="1"/>
</dbReference>